<evidence type="ECO:0000313" key="2">
    <source>
        <dbReference type="EMBL" id="GLQ07336.1"/>
    </source>
</evidence>
<gene>
    <name evidence="2" type="ORF">GCM10007924_25570</name>
</gene>
<dbReference type="Pfam" id="PF01312">
    <property type="entry name" value="Bac_export_2"/>
    <property type="match status" value="1"/>
</dbReference>
<comment type="similarity">
    <text evidence="1">Belongs to the type III secretion exporter family.</text>
</comment>
<dbReference type="PANTHER" id="PTHR30531:SF12">
    <property type="entry name" value="FLAGELLAR BIOSYNTHETIC PROTEIN FLHB"/>
    <property type="match status" value="1"/>
</dbReference>
<comment type="caution">
    <text evidence="2">The sequence shown here is derived from an EMBL/GenBank/DDBJ whole genome shotgun (WGS) entry which is preliminary data.</text>
</comment>
<keyword evidence="3" id="KW-1185">Reference proteome</keyword>
<evidence type="ECO:0000313" key="3">
    <source>
        <dbReference type="Proteomes" id="UP001161409"/>
    </source>
</evidence>
<dbReference type="SUPFAM" id="SSF160544">
    <property type="entry name" value="EscU C-terminal domain-like"/>
    <property type="match status" value="1"/>
</dbReference>
<sequence length="114" mass="12582">MPDDTNKPQTEPGKKRPAIAIALSQQGDRANTPTITATGRGEVAEQILRLAFDNDVKVREDSDLAEILSQVDVDTPIPLEAFAAVSEILSYLYRLQDGKETRVEFDVDVEDKIP</sequence>
<evidence type="ECO:0000256" key="1">
    <source>
        <dbReference type="ARBA" id="ARBA00010690"/>
    </source>
</evidence>
<dbReference type="Gene3D" id="3.40.1690.10">
    <property type="entry name" value="secretion proteins EscU"/>
    <property type="match status" value="1"/>
</dbReference>
<reference evidence="2" key="1">
    <citation type="journal article" date="2014" name="Int. J. Syst. Evol. Microbiol.">
        <title>Complete genome of a new Firmicutes species belonging to the dominant human colonic microbiota ('Ruminococcus bicirculans') reveals two chromosomes and a selective capacity to utilize plant glucans.</title>
        <authorList>
            <consortium name="NISC Comparative Sequencing Program"/>
            <person name="Wegmann U."/>
            <person name="Louis P."/>
            <person name="Goesmann A."/>
            <person name="Henrissat B."/>
            <person name="Duncan S.H."/>
            <person name="Flint H.J."/>
        </authorList>
    </citation>
    <scope>NUCLEOTIDE SEQUENCE</scope>
    <source>
        <strain evidence="2">NBRC 103408</strain>
    </source>
</reference>
<dbReference type="InterPro" id="IPR029025">
    <property type="entry name" value="T3SS_substrate_exporter_C"/>
</dbReference>
<name>A0ABQ5U6C9_9PROT</name>
<dbReference type="RefSeq" id="WP_169561415.1">
    <property type="nucleotide sequence ID" value="NZ_BSNF01000008.1"/>
</dbReference>
<organism evidence="2 3">
    <name type="scientific">Sneathiella chinensis</name>
    <dbReference type="NCBI Taxonomy" id="349750"/>
    <lineage>
        <taxon>Bacteria</taxon>
        <taxon>Pseudomonadati</taxon>
        <taxon>Pseudomonadota</taxon>
        <taxon>Alphaproteobacteria</taxon>
        <taxon>Sneathiellales</taxon>
        <taxon>Sneathiellaceae</taxon>
        <taxon>Sneathiella</taxon>
    </lineage>
</organism>
<dbReference type="EMBL" id="BSNF01000008">
    <property type="protein sequence ID" value="GLQ07336.1"/>
    <property type="molecule type" value="Genomic_DNA"/>
</dbReference>
<protein>
    <recommendedName>
        <fullName evidence="4">Flagellar protein FhlB</fullName>
    </recommendedName>
</protein>
<proteinExistence type="inferred from homology"/>
<reference evidence="2" key="2">
    <citation type="submission" date="2023-01" db="EMBL/GenBank/DDBJ databases">
        <title>Draft genome sequence of Sneathiella chinensis strain NBRC 103408.</title>
        <authorList>
            <person name="Sun Q."/>
            <person name="Mori K."/>
        </authorList>
    </citation>
    <scope>NUCLEOTIDE SEQUENCE</scope>
    <source>
        <strain evidence="2">NBRC 103408</strain>
    </source>
</reference>
<accession>A0ABQ5U6C9</accession>
<dbReference type="Proteomes" id="UP001161409">
    <property type="component" value="Unassembled WGS sequence"/>
</dbReference>
<evidence type="ECO:0008006" key="4">
    <source>
        <dbReference type="Google" id="ProtNLM"/>
    </source>
</evidence>
<dbReference type="InterPro" id="IPR006135">
    <property type="entry name" value="T3SS_substrate_exporter"/>
</dbReference>
<dbReference type="PANTHER" id="PTHR30531">
    <property type="entry name" value="FLAGELLAR BIOSYNTHETIC PROTEIN FLHB"/>
    <property type="match status" value="1"/>
</dbReference>